<evidence type="ECO:0000313" key="3">
    <source>
        <dbReference type="Proteomes" id="UP000291084"/>
    </source>
</evidence>
<name>A0A0S3S8U4_PHAAN</name>
<feature type="region of interest" description="Disordered" evidence="1">
    <location>
        <begin position="221"/>
        <end position="255"/>
    </location>
</feature>
<gene>
    <name evidence="2" type="primary">Vigan.06G016100</name>
    <name evidence="2" type="ORF">VIGAN_06016100</name>
</gene>
<organism evidence="2 3">
    <name type="scientific">Vigna angularis var. angularis</name>
    <dbReference type="NCBI Taxonomy" id="157739"/>
    <lineage>
        <taxon>Eukaryota</taxon>
        <taxon>Viridiplantae</taxon>
        <taxon>Streptophyta</taxon>
        <taxon>Embryophyta</taxon>
        <taxon>Tracheophyta</taxon>
        <taxon>Spermatophyta</taxon>
        <taxon>Magnoliopsida</taxon>
        <taxon>eudicotyledons</taxon>
        <taxon>Gunneridae</taxon>
        <taxon>Pentapetalae</taxon>
        <taxon>rosids</taxon>
        <taxon>fabids</taxon>
        <taxon>Fabales</taxon>
        <taxon>Fabaceae</taxon>
        <taxon>Papilionoideae</taxon>
        <taxon>50 kb inversion clade</taxon>
        <taxon>NPAAA clade</taxon>
        <taxon>indigoferoid/millettioid clade</taxon>
        <taxon>Phaseoleae</taxon>
        <taxon>Vigna</taxon>
    </lineage>
</organism>
<dbReference type="PANTHER" id="PTHR15725">
    <property type="entry name" value="ZN-FINGER, C-X8-C-X5-C-X3-H TYPE-CONTAINING"/>
    <property type="match status" value="1"/>
</dbReference>
<feature type="compositionally biased region" description="Polar residues" evidence="1">
    <location>
        <begin position="233"/>
        <end position="255"/>
    </location>
</feature>
<evidence type="ECO:0000256" key="1">
    <source>
        <dbReference type="SAM" id="MobiDB-lite"/>
    </source>
</evidence>
<dbReference type="EMBL" id="AP015039">
    <property type="protein sequence ID" value="BAT89253.1"/>
    <property type="molecule type" value="Genomic_DNA"/>
</dbReference>
<evidence type="ECO:0000313" key="2">
    <source>
        <dbReference type="EMBL" id="BAT89253.1"/>
    </source>
</evidence>
<dbReference type="GO" id="GO:0003729">
    <property type="term" value="F:mRNA binding"/>
    <property type="evidence" value="ECO:0007669"/>
    <property type="project" value="TreeGrafter"/>
</dbReference>
<keyword evidence="3" id="KW-1185">Reference proteome</keyword>
<dbReference type="PANTHER" id="PTHR15725:SF14">
    <property type="entry name" value="ZINC FINGER CCCH DOMAIN-CONTAINING PROTEIN 11A"/>
    <property type="match status" value="1"/>
</dbReference>
<proteinExistence type="predicted"/>
<sequence length="296" mass="33396">MVGTGRGALEDKLCKANELIMIPYKGDAWIVIKFGVAWCYVVLRFLSSLQQAFHSLSVIHTLAALNFHRDKDNYEFLRESFVAMELRNSDYYHGKDEFGKARGPNERNLDSLNKYDLGHSVEYGLAADIDRERFCVPQDRRTRRRSGSLENVEVSDLRHHLSKRKKVNGLKSVVSHDYALEGHGEEQSHRSFSRKDSLQLPLNESSLGNRFRGRIKLPANARAGGRADIDSGNGKSSNIKNEEVTNGSDPTQITKTQNDVLSEIKEYVKNQNNEESKVKVTDAIGGENMPSKFPPN</sequence>
<dbReference type="Proteomes" id="UP000291084">
    <property type="component" value="Chromosome 6"/>
</dbReference>
<protein>
    <submittedName>
        <fullName evidence="2">Uncharacterized protein</fullName>
    </submittedName>
</protein>
<accession>A0A0S3S8U4</accession>
<dbReference type="AlphaFoldDB" id="A0A0S3S8U4"/>
<reference evidence="2 3" key="1">
    <citation type="journal article" date="2015" name="Sci. Rep.">
        <title>The power of single molecule real-time sequencing technology in the de novo assembly of a eukaryotic genome.</title>
        <authorList>
            <person name="Sakai H."/>
            <person name="Naito K."/>
            <person name="Ogiso-Tanaka E."/>
            <person name="Takahashi Y."/>
            <person name="Iseki K."/>
            <person name="Muto C."/>
            <person name="Satou K."/>
            <person name="Teruya K."/>
            <person name="Shiroma A."/>
            <person name="Shimoji M."/>
            <person name="Hirano T."/>
            <person name="Itoh T."/>
            <person name="Kaga A."/>
            <person name="Tomooka N."/>
        </authorList>
    </citation>
    <scope>NUCLEOTIDE SEQUENCE [LARGE SCALE GENOMIC DNA]</scope>
    <source>
        <strain evidence="3">cv. Shumari</strain>
    </source>
</reference>